<dbReference type="InterPro" id="IPR006380">
    <property type="entry name" value="SPP-like_dom"/>
</dbReference>
<dbReference type="EMBL" id="JAAZWO010000024">
    <property type="protein sequence ID" value="MBC2399213.1"/>
    <property type="molecule type" value="Genomic_DNA"/>
</dbReference>
<organism evidence="2 3">
    <name type="scientific">Clostridium tetanomorphum</name>
    <dbReference type="NCBI Taxonomy" id="1553"/>
    <lineage>
        <taxon>Bacteria</taxon>
        <taxon>Bacillati</taxon>
        <taxon>Bacillota</taxon>
        <taxon>Clostridia</taxon>
        <taxon>Eubacteriales</taxon>
        <taxon>Clostridiaceae</taxon>
        <taxon>Clostridium</taxon>
    </lineage>
</organism>
<keyword evidence="3" id="KW-1185">Reference proteome</keyword>
<comment type="caution">
    <text evidence="2">The sequence shown here is derived from an EMBL/GenBank/DDBJ whole genome shotgun (WGS) entry which is preliminary data.</text>
</comment>
<protein>
    <submittedName>
        <fullName evidence="2">HAD hydrolase family protein</fullName>
    </submittedName>
</protein>
<gene>
    <name evidence="2" type="ORF">HGG79_15740</name>
</gene>
<feature type="domain" description="Sucrose phosphatase-like" evidence="1">
    <location>
        <begin position="2"/>
        <end position="248"/>
    </location>
</feature>
<dbReference type="RefSeq" id="WP_035151627.1">
    <property type="nucleotide sequence ID" value="NZ_JAAZWO010000024.1"/>
</dbReference>
<name>A0A923EE74_CLOTT</name>
<dbReference type="SUPFAM" id="SSF56784">
    <property type="entry name" value="HAD-like"/>
    <property type="match status" value="1"/>
</dbReference>
<sequence>MIFASDLDRTLIYSNSFLKPDIKDIITVEKKDNKNISHMTKKSIHLLNSINKKILFIPTTTRSVEQYKRISIFNNNIPIKYAVVANGGIILRDEQIDLQWQKIISSKMKSIISPKELIKLCGFFLNSDYVKSYRCCDELFLYAVLKSDYLDFNHFESLNELCAKKGYSVIKNNKKVYIIPKFINKWSPLEYIMTLENKHKLIAAGDSYLDLPMLSNSMYGIVPFHGEIQELYRKNLNMHNNIYYTKEQGLLCSEEFLERILKLVC</sequence>
<dbReference type="InterPro" id="IPR023214">
    <property type="entry name" value="HAD_sf"/>
</dbReference>
<dbReference type="Gene3D" id="3.40.50.1000">
    <property type="entry name" value="HAD superfamily/HAD-like"/>
    <property type="match status" value="2"/>
</dbReference>
<accession>A0A923EE74</accession>
<dbReference type="Pfam" id="PF05116">
    <property type="entry name" value="S6PP"/>
    <property type="match status" value="1"/>
</dbReference>
<dbReference type="Proteomes" id="UP000563151">
    <property type="component" value="Unassembled WGS sequence"/>
</dbReference>
<dbReference type="GO" id="GO:0016787">
    <property type="term" value="F:hydrolase activity"/>
    <property type="evidence" value="ECO:0007669"/>
    <property type="project" value="UniProtKB-KW"/>
</dbReference>
<reference evidence="2 3" key="1">
    <citation type="submission" date="2020-04" db="EMBL/GenBank/DDBJ databases">
        <title>Genomic insights into acetone-butanol-ethanol (ABE) fermentation by sequencing solventogenic clostridia strains.</title>
        <authorList>
            <person name="Brown S."/>
        </authorList>
    </citation>
    <scope>NUCLEOTIDE SEQUENCE [LARGE SCALE GENOMIC DNA]</scope>
    <source>
        <strain evidence="2 3">DJ011</strain>
    </source>
</reference>
<keyword evidence="2" id="KW-0378">Hydrolase</keyword>
<evidence type="ECO:0000259" key="1">
    <source>
        <dbReference type="Pfam" id="PF05116"/>
    </source>
</evidence>
<proteinExistence type="predicted"/>
<dbReference type="AlphaFoldDB" id="A0A923EE74"/>
<dbReference type="InterPro" id="IPR036412">
    <property type="entry name" value="HAD-like_sf"/>
</dbReference>
<evidence type="ECO:0000313" key="2">
    <source>
        <dbReference type="EMBL" id="MBC2399213.1"/>
    </source>
</evidence>
<evidence type="ECO:0000313" key="3">
    <source>
        <dbReference type="Proteomes" id="UP000563151"/>
    </source>
</evidence>